<keyword evidence="2" id="KW-1185">Reference proteome</keyword>
<accession>A0ACC1S8U1</accession>
<gene>
    <name evidence="1" type="ORF">NM688_g7120</name>
</gene>
<dbReference type="Proteomes" id="UP001148662">
    <property type="component" value="Unassembled WGS sequence"/>
</dbReference>
<sequence length="175" mass="19095">MAEDHTQSNSIYLCDPGRLQIIRLEGEPDETSVTEDRTPFAPIPFSSSSQVASNIDSPRTRSAPDQNGNIKDGDEIFLRVPDQAETTRTTMQTLIVPSGHLEALIADCFRATQMIKNKVESDRITLSVMQNMVAAVQGSLTAATIECAINQEHIAGLQLKLQALARMLSAGQTHM</sequence>
<evidence type="ECO:0000313" key="1">
    <source>
        <dbReference type="EMBL" id="KAJ3534547.1"/>
    </source>
</evidence>
<comment type="caution">
    <text evidence="1">The sequence shown here is derived from an EMBL/GenBank/DDBJ whole genome shotgun (WGS) entry which is preliminary data.</text>
</comment>
<reference evidence="1" key="1">
    <citation type="submission" date="2022-07" db="EMBL/GenBank/DDBJ databases">
        <title>Genome Sequence of Phlebia brevispora.</title>
        <authorList>
            <person name="Buettner E."/>
        </authorList>
    </citation>
    <scope>NUCLEOTIDE SEQUENCE</scope>
    <source>
        <strain evidence="1">MPL23</strain>
    </source>
</reference>
<dbReference type="EMBL" id="JANHOG010001599">
    <property type="protein sequence ID" value="KAJ3534547.1"/>
    <property type="molecule type" value="Genomic_DNA"/>
</dbReference>
<organism evidence="1 2">
    <name type="scientific">Phlebia brevispora</name>
    <dbReference type="NCBI Taxonomy" id="194682"/>
    <lineage>
        <taxon>Eukaryota</taxon>
        <taxon>Fungi</taxon>
        <taxon>Dikarya</taxon>
        <taxon>Basidiomycota</taxon>
        <taxon>Agaricomycotina</taxon>
        <taxon>Agaricomycetes</taxon>
        <taxon>Polyporales</taxon>
        <taxon>Meruliaceae</taxon>
        <taxon>Phlebia</taxon>
    </lineage>
</organism>
<name>A0ACC1S8U1_9APHY</name>
<evidence type="ECO:0000313" key="2">
    <source>
        <dbReference type="Proteomes" id="UP001148662"/>
    </source>
</evidence>
<protein>
    <submittedName>
        <fullName evidence="1">Uncharacterized protein</fullName>
    </submittedName>
</protein>
<proteinExistence type="predicted"/>